<organism evidence="3">
    <name type="scientific">Rodentolepis nana</name>
    <name type="common">Dwarf tapeworm</name>
    <name type="synonym">Hymenolepis nana</name>
    <dbReference type="NCBI Taxonomy" id="102285"/>
    <lineage>
        <taxon>Eukaryota</taxon>
        <taxon>Metazoa</taxon>
        <taxon>Spiralia</taxon>
        <taxon>Lophotrochozoa</taxon>
        <taxon>Platyhelminthes</taxon>
        <taxon>Cestoda</taxon>
        <taxon>Eucestoda</taxon>
        <taxon>Cyclophyllidea</taxon>
        <taxon>Hymenolepididae</taxon>
        <taxon>Rodentolepis</taxon>
    </lineage>
</organism>
<dbReference type="GO" id="GO:0090443">
    <property type="term" value="C:FAR/SIN/STRIPAK complex"/>
    <property type="evidence" value="ECO:0007669"/>
    <property type="project" value="TreeGrafter"/>
</dbReference>
<dbReference type="Gene3D" id="1.20.120.1950">
    <property type="match status" value="1"/>
</dbReference>
<dbReference type="GO" id="GO:0019901">
    <property type="term" value="F:protein kinase binding"/>
    <property type="evidence" value="ECO:0007669"/>
    <property type="project" value="TreeGrafter"/>
</dbReference>
<reference evidence="1 2" key="2">
    <citation type="submission" date="2018-11" db="EMBL/GenBank/DDBJ databases">
        <authorList>
            <consortium name="Pathogen Informatics"/>
        </authorList>
    </citation>
    <scope>NUCLEOTIDE SEQUENCE [LARGE SCALE GENOMIC DNA]</scope>
</reference>
<proteinExistence type="predicted"/>
<accession>A0A0R3T6M0</accession>
<dbReference type="GO" id="GO:1903358">
    <property type="term" value="P:regulation of Golgi organization"/>
    <property type="evidence" value="ECO:0007669"/>
    <property type="project" value="TreeGrafter"/>
</dbReference>
<reference evidence="3" key="1">
    <citation type="submission" date="2017-02" db="UniProtKB">
        <authorList>
            <consortium name="WormBaseParasite"/>
        </authorList>
    </citation>
    <scope>IDENTIFICATION</scope>
</reference>
<dbReference type="EMBL" id="UZAE01001392">
    <property type="protein sequence ID" value="VDN98566.1"/>
    <property type="molecule type" value="Genomic_DNA"/>
</dbReference>
<name>A0A0R3T6M0_RODNA</name>
<keyword evidence="2" id="KW-1185">Reference proteome</keyword>
<dbReference type="AlphaFoldDB" id="A0A0R3T6M0"/>
<dbReference type="WBParaSite" id="HNAJ_0000270801-mRNA-1">
    <property type="protein sequence ID" value="HNAJ_0000270801-mRNA-1"/>
    <property type="gene ID" value="HNAJ_0000270801"/>
</dbReference>
<dbReference type="InterPro" id="IPR053750">
    <property type="entry name" value="PDCD10_Homolog"/>
</dbReference>
<evidence type="ECO:0000313" key="2">
    <source>
        <dbReference type="Proteomes" id="UP000278807"/>
    </source>
</evidence>
<dbReference type="InterPro" id="IPR009652">
    <property type="entry name" value="PDCD10"/>
</dbReference>
<protein>
    <submittedName>
        <fullName evidence="3">Programmed cell death protein 10</fullName>
    </submittedName>
</protein>
<dbReference type="STRING" id="102285.A0A0R3T6M0"/>
<dbReference type="Proteomes" id="UP000278807">
    <property type="component" value="Unassembled WGS sequence"/>
</dbReference>
<gene>
    <name evidence="1" type="ORF">HNAJ_LOCUS2707</name>
</gene>
<dbReference type="Pfam" id="PF06840">
    <property type="entry name" value="PDC10_C"/>
    <property type="match status" value="1"/>
</dbReference>
<dbReference type="PANTHER" id="PTHR13250">
    <property type="entry name" value="TF-1 CELL APOPTOSIS RELATED PROTEIN-15"/>
    <property type="match status" value="1"/>
</dbReference>
<dbReference type="OrthoDB" id="6017654at2759"/>
<sequence>MSRGGGSGASIPDPIKLTLSYNLGLFLRFTNESVKSEKMQADVVHVQRTFDEVERTLPGFTWNFLRGFMERFGIRDSVDIEEMCLRLSALYNEIPMYSSIVPHSHDLEKHAAELKLVLSRTPSEITGRSEFIELIKQIAGSIKNLLDCIHSILNALQHGVIRQDLDGHMVNFVDYSKRFSSALKGFFRDHKTNELYASANMLVQQTNLILLFIRNTR</sequence>
<evidence type="ECO:0000313" key="1">
    <source>
        <dbReference type="EMBL" id="VDN98566.1"/>
    </source>
</evidence>
<dbReference type="PANTHER" id="PTHR13250:SF1">
    <property type="entry name" value="PROGRAMMED CELL DEATH PROTEIN 10"/>
    <property type="match status" value="1"/>
</dbReference>
<evidence type="ECO:0000313" key="3">
    <source>
        <dbReference type="WBParaSite" id="HNAJ_0000270801-mRNA-1"/>
    </source>
</evidence>